<dbReference type="AlphaFoldDB" id="A0AAV7QS63"/>
<comment type="caution">
    <text evidence="2">The sequence shown here is derived from an EMBL/GenBank/DDBJ whole genome shotgun (WGS) entry which is preliminary data.</text>
</comment>
<gene>
    <name evidence="2" type="ORF">NDU88_008568</name>
</gene>
<keyword evidence="3" id="KW-1185">Reference proteome</keyword>
<sequence>MAPAISTLKTETCAPGEQQKSQPPEDRRTSGSRTAGPQQDKSSTAGSEEVGWRTPEKSVATTATGIEDAGPERRGREDLKTEGDLPAGRWEERDREKGLTATEGHSSATSQ</sequence>
<organism evidence="2 3">
    <name type="scientific">Pleurodeles waltl</name>
    <name type="common">Iberian ribbed newt</name>
    <dbReference type="NCBI Taxonomy" id="8319"/>
    <lineage>
        <taxon>Eukaryota</taxon>
        <taxon>Metazoa</taxon>
        <taxon>Chordata</taxon>
        <taxon>Craniata</taxon>
        <taxon>Vertebrata</taxon>
        <taxon>Euteleostomi</taxon>
        <taxon>Amphibia</taxon>
        <taxon>Batrachia</taxon>
        <taxon>Caudata</taxon>
        <taxon>Salamandroidea</taxon>
        <taxon>Salamandridae</taxon>
        <taxon>Pleurodelinae</taxon>
        <taxon>Pleurodeles</taxon>
    </lineage>
</organism>
<accession>A0AAV7QS63</accession>
<feature type="compositionally biased region" description="Basic and acidic residues" evidence="1">
    <location>
        <begin position="70"/>
        <end position="98"/>
    </location>
</feature>
<dbReference type="Proteomes" id="UP001066276">
    <property type="component" value="Chromosome 6"/>
</dbReference>
<feature type="compositionally biased region" description="Polar residues" evidence="1">
    <location>
        <begin position="31"/>
        <end position="46"/>
    </location>
</feature>
<evidence type="ECO:0000256" key="1">
    <source>
        <dbReference type="SAM" id="MobiDB-lite"/>
    </source>
</evidence>
<protein>
    <submittedName>
        <fullName evidence="2">Uncharacterized protein</fullName>
    </submittedName>
</protein>
<evidence type="ECO:0000313" key="3">
    <source>
        <dbReference type="Proteomes" id="UP001066276"/>
    </source>
</evidence>
<proteinExistence type="predicted"/>
<dbReference type="EMBL" id="JANPWB010000010">
    <property type="protein sequence ID" value="KAJ1142241.1"/>
    <property type="molecule type" value="Genomic_DNA"/>
</dbReference>
<feature type="region of interest" description="Disordered" evidence="1">
    <location>
        <begin position="1"/>
        <end position="111"/>
    </location>
</feature>
<evidence type="ECO:0000313" key="2">
    <source>
        <dbReference type="EMBL" id="KAJ1142241.1"/>
    </source>
</evidence>
<name>A0AAV7QS63_PLEWA</name>
<reference evidence="2" key="1">
    <citation type="journal article" date="2022" name="bioRxiv">
        <title>Sequencing and chromosome-scale assembly of the giantPleurodeles waltlgenome.</title>
        <authorList>
            <person name="Brown T."/>
            <person name="Elewa A."/>
            <person name="Iarovenko S."/>
            <person name="Subramanian E."/>
            <person name="Araus A.J."/>
            <person name="Petzold A."/>
            <person name="Susuki M."/>
            <person name="Suzuki K.-i.T."/>
            <person name="Hayashi T."/>
            <person name="Toyoda A."/>
            <person name="Oliveira C."/>
            <person name="Osipova E."/>
            <person name="Leigh N.D."/>
            <person name="Simon A."/>
            <person name="Yun M.H."/>
        </authorList>
    </citation>
    <scope>NUCLEOTIDE SEQUENCE</scope>
    <source>
        <strain evidence="2">20211129_DDA</strain>
        <tissue evidence="2">Liver</tissue>
    </source>
</reference>